<dbReference type="EMBL" id="BMAW01095459">
    <property type="protein sequence ID" value="GFS70333.1"/>
    <property type="molecule type" value="Genomic_DNA"/>
</dbReference>
<evidence type="ECO:0000313" key="1">
    <source>
        <dbReference type="EMBL" id="GFS70333.1"/>
    </source>
</evidence>
<name>A0A8X6SZ08_NEPPI</name>
<keyword evidence="2" id="KW-1185">Reference proteome</keyword>
<proteinExistence type="predicted"/>
<organism evidence="1 2">
    <name type="scientific">Nephila pilipes</name>
    <name type="common">Giant wood spider</name>
    <name type="synonym">Nephila maculata</name>
    <dbReference type="NCBI Taxonomy" id="299642"/>
    <lineage>
        <taxon>Eukaryota</taxon>
        <taxon>Metazoa</taxon>
        <taxon>Ecdysozoa</taxon>
        <taxon>Arthropoda</taxon>
        <taxon>Chelicerata</taxon>
        <taxon>Arachnida</taxon>
        <taxon>Araneae</taxon>
        <taxon>Araneomorphae</taxon>
        <taxon>Entelegynae</taxon>
        <taxon>Araneoidea</taxon>
        <taxon>Nephilidae</taxon>
        <taxon>Nephila</taxon>
    </lineage>
</organism>
<dbReference type="AlphaFoldDB" id="A0A8X6SZ08"/>
<sequence>MTTCKICENPFRPSSLFSQRSYGACGRERTRISPYQRVNYGFPYYGQCNEEFCNSNEFQTSSESCDIATLFLTHHWLSATTMFVMVHIIFSSEKKYKTYTSILAIKLGNDTFIRFGESNII</sequence>
<protein>
    <submittedName>
        <fullName evidence="1">Uncharacterized protein</fullName>
    </submittedName>
</protein>
<evidence type="ECO:0000313" key="2">
    <source>
        <dbReference type="Proteomes" id="UP000887013"/>
    </source>
</evidence>
<gene>
    <name evidence="1" type="ORF">NPIL_224471</name>
</gene>
<dbReference type="Proteomes" id="UP000887013">
    <property type="component" value="Unassembled WGS sequence"/>
</dbReference>
<accession>A0A8X6SZ08</accession>
<reference evidence="1" key="1">
    <citation type="submission" date="2020-08" db="EMBL/GenBank/DDBJ databases">
        <title>Multicomponent nature underlies the extraordinary mechanical properties of spider dragline silk.</title>
        <authorList>
            <person name="Kono N."/>
            <person name="Nakamura H."/>
            <person name="Mori M."/>
            <person name="Yoshida Y."/>
            <person name="Ohtoshi R."/>
            <person name="Malay A.D."/>
            <person name="Moran D.A.P."/>
            <person name="Tomita M."/>
            <person name="Numata K."/>
            <person name="Arakawa K."/>
        </authorList>
    </citation>
    <scope>NUCLEOTIDE SEQUENCE</scope>
</reference>
<comment type="caution">
    <text evidence="1">The sequence shown here is derived from an EMBL/GenBank/DDBJ whole genome shotgun (WGS) entry which is preliminary data.</text>
</comment>